<evidence type="ECO:0000313" key="9">
    <source>
        <dbReference type="Proteomes" id="UP000007257"/>
    </source>
</evidence>
<evidence type="ECO:0000313" key="8">
    <source>
        <dbReference type="EMBL" id="ADW72387.1"/>
    </source>
</evidence>
<feature type="domain" description="NlpC/P60" evidence="7">
    <location>
        <begin position="62"/>
        <end position="183"/>
    </location>
</feature>
<feature type="chain" id="PRO_5002608810" evidence="6">
    <location>
        <begin position="26"/>
        <end position="186"/>
    </location>
</feature>
<dbReference type="Pfam" id="PF00877">
    <property type="entry name" value="NLPC_P60"/>
    <property type="match status" value="1"/>
</dbReference>
<protein>
    <submittedName>
        <fullName evidence="8">NLP/P60 protein</fullName>
    </submittedName>
</protein>
<dbReference type="HOGENOM" id="CLU_016043_9_1_6"/>
<reference evidence="8 9" key="2">
    <citation type="journal article" date="2012" name="J. Bacteriol.">
        <title>Complete Genome Sequence of Rahnella sp. Strain Y9602, a Gammaproteobacterium Isolate from Metal- and Radionuclide-Contaminated Soil.</title>
        <authorList>
            <person name="Martinez R.J."/>
            <person name="Bruce D."/>
            <person name="Detter C."/>
            <person name="Goodwin L.A."/>
            <person name="Han J."/>
            <person name="Han C.S."/>
            <person name="Held B."/>
            <person name="Land M.L."/>
            <person name="Mikhailova N."/>
            <person name="Nolan M."/>
            <person name="Pennacchio L."/>
            <person name="Pitluck S."/>
            <person name="Tapia R."/>
            <person name="Woyke T."/>
            <person name="Sobecky P.A."/>
        </authorList>
    </citation>
    <scope>NUCLEOTIDE SEQUENCE [LARGE SCALE GENOMIC DNA]</scope>
    <source>
        <strain evidence="8 9">Y9602</strain>
    </source>
</reference>
<name>A0A0H3FBK1_RAHSY</name>
<gene>
    <name evidence="8" type="ordered locus">Rahaq_0760</name>
</gene>
<keyword evidence="3 6" id="KW-0732">Signal</keyword>
<dbReference type="InterPro" id="IPR038765">
    <property type="entry name" value="Papain-like_cys_pep_sf"/>
</dbReference>
<keyword evidence="2" id="KW-0645">Protease</keyword>
<evidence type="ECO:0000256" key="3">
    <source>
        <dbReference type="ARBA" id="ARBA00022729"/>
    </source>
</evidence>
<evidence type="ECO:0000259" key="7">
    <source>
        <dbReference type="PROSITE" id="PS51935"/>
    </source>
</evidence>
<evidence type="ECO:0000256" key="4">
    <source>
        <dbReference type="ARBA" id="ARBA00022801"/>
    </source>
</evidence>
<dbReference type="RefSeq" id="WP_013574092.1">
    <property type="nucleotide sequence ID" value="NZ_JAADJV010000006.1"/>
</dbReference>
<dbReference type="InterPro" id="IPR000064">
    <property type="entry name" value="NLP_P60_dom"/>
</dbReference>
<evidence type="ECO:0000256" key="6">
    <source>
        <dbReference type="SAM" id="SignalP"/>
    </source>
</evidence>
<feature type="signal peptide" evidence="6">
    <location>
        <begin position="1"/>
        <end position="25"/>
    </location>
</feature>
<dbReference type="KEGG" id="rah:Rahaq_0760"/>
<keyword evidence="5" id="KW-0788">Thiol protease</keyword>
<evidence type="ECO:0000256" key="5">
    <source>
        <dbReference type="ARBA" id="ARBA00022807"/>
    </source>
</evidence>
<dbReference type="InterPro" id="IPR052062">
    <property type="entry name" value="Murein_DD/LD_carboxypeptidase"/>
</dbReference>
<evidence type="ECO:0000256" key="2">
    <source>
        <dbReference type="ARBA" id="ARBA00022670"/>
    </source>
</evidence>
<sequence length="186" mass="21196" precursor="true">MFRIKSLVSALLLLVTGLFSIHSFAFDMPKEFESMDTYKFFHSELFNGKGSTVTAVNTGNSDNIKSALLAEYPRWKGTHYRWGGTTHKGVDCSSLMQHLFNDSLQTRLPRTTFQQIRNGRKVSKNNLKPGDLVFFKTSPGDRHVGVYVGDHQFIHASKIEGVTISSLDNQYWVDHYETARRLELMS</sequence>
<dbReference type="OrthoDB" id="9807055at2"/>
<dbReference type="Gene3D" id="3.90.1720.10">
    <property type="entry name" value="endopeptidase domain like (from Nostoc punctiforme)"/>
    <property type="match status" value="1"/>
</dbReference>
<evidence type="ECO:0000256" key="1">
    <source>
        <dbReference type="ARBA" id="ARBA00007074"/>
    </source>
</evidence>
<dbReference type="SUPFAM" id="SSF54001">
    <property type="entry name" value="Cysteine proteinases"/>
    <property type="match status" value="1"/>
</dbReference>
<accession>A0A0H3FBK1</accession>
<dbReference type="PANTHER" id="PTHR47360">
    <property type="entry name" value="MUREIN DD-ENDOPEPTIDASE MEPS/MUREIN LD-CARBOXYPEPTIDASE"/>
    <property type="match status" value="1"/>
</dbReference>
<dbReference type="EMBL" id="CP002505">
    <property type="protein sequence ID" value="ADW72387.1"/>
    <property type="molecule type" value="Genomic_DNA"/>
</dbReference>
<dbReference type="PANTHER" id="PTHR47360:SF1">
    <property type="entry name" value="ENDOPEPTIDASE NLPC-RELATED"/>
    <property type="match status" value="1"/>
</dbReference>
<organism evidence="8 9">
    <name type="scientific">Rahnella sp. (strain Y9602)</name>
    <dbReference type="NCBI Taxonomy" id="2703885"/>
    <lineage>
        <taxon>Bacteria</taxon>
        <taxon>Pseudomonadati</taxon>
        <taxon>Pseudomonadota</taxon>
        <taxon>Gammaproteobacteria</taxon>
        <taxon>Enterobacterales</taxon>
        <taxon>Yersiniaceae</taxon>
        <taxon>Rahnella</taxon>
    </lineage>
</organism>
<dbReference type="GO" id="GO:0008234">
    <property type="term" value="F:cysteine-type peptidase activity"/>
    <property type="evidence" value="ECO:0007669"/>
    <property type="project" value="UniProtKB-KW"/>
</dbReference>
<keyword evidence="4" id="KW-0378">Hydrolase</keyword>
<reference evidence="9" key="1">
    <citation type="submission" date="2011-01" db="EMBL/GenBank/DDBJ databases">
        <title>Complete sequence of chromosome of Rahnella sp. Y9602.</title>
        <authorList>
            <consortium name="US DOE Joint Genome Institute"/>
            <person name="Lucas S."/>
            <person name="Copeland A."/>
            <person name="Lapidus A."/>
            <person name="Cheng J.-F."/>
            <person name="Goodwin L."/>
            <person name="Pitluck S."/>
            <person name="Lu M."/>
            <person name="Detter J.C."/>
            <person name="Han C."/>
            <person name="Tapia R."/>
            <person name="Land M."/>
            <person name="Hauser L."/>
            <person name="Kyrpides N."/>
            <person name="Ivanova N."/>
            <person name="Ovchinnikova G."/>
            <person name="Pagani I."/>
            <person name="Sobecky P.A."/>
            <person name="Martinez R.J."/>
            <person name="Woyke T."/>
        </authorList>
    </citation>
    <scope>NUCLEOTIDE SEQUENCE [LARGE SCALE GENOMIC DNA]</scope>
    <source>
        <strain evidence="9">Y9602</strain>
    </source>
</reference>
<dbReference type="Proteomes" id="UP000007257">
    <property type="component" value="Chromosome"/>
</dbReference>
<comment type="similarity">
    <text evidence="1">Belongs to the peptidase C40 family.</text>
</comment>
<dbReference type="GO" id="GO:0006508">
    <property type="term" value="P:proteolysis"/>
    <property type="evidence" value="ECO:0007669"/>
    <property type="project" value="UniProtKB-KW"/>
</dbReference>
<dbReference type="eggNOG" id="COG0791">
    <property type="taxonomic scope" value="Bacteria"/>
</dbReference>
<dbReference type="PROSITE" id="PS51935">
    <property type="entry name" value="NLPC_P60"/>
    <property type="match status" value="1"/>
</dbReference>
<dbReference type="AlphaFoldDB" id="A0A0H3FBK1"/>
<proteinExistence type="inferred from homology"/>